<dbReference type="PANTHER" id="PTHR28658:SF3">
    <property type="entry name" value="TRANSMEMBRANE PROTEIN 180"/>
    <property type="match status" value="1"/>
</dbReference>
<evidence type="ECO:0000313" key="3">
    <source>
        <dbReference type="RefSeq" id="XP_065663487.1"/>
    </source>
</evidence>
<keyword evidence="1" id="KW-0472">Membrane</keyword>
<keyword evidence="1" id="KW-1133">Transmembrane helix</keyword>
<dbReference type="InterPro" id="IPR036259">
    <property type="entry name" value="MFS_trans_sf"/>
</dbReference>
<feature type="transmembrane region" description="Helical" evidence="1">
    <location>
        <begin position="7"/>
        <end position="29"/>
    </location>
</feature>
<feature type="transmembrane region" description="Helical" evidence="1">
    <location>
        <begin position="309"/>
        <end position="328"/>
    </location>
</feature>
<keyword evidence="2" id="KW-1185">Reference proteome</keyword>
<name>A0ABM4CNT8_HYDVU</name>
<dbReference type="Proteomes" id="UP001652625">
    <property type="component" value="Chromosome 10"/>
</dbReference>
<dbReference type="Gene3D" id="1.20.1250.20">
    <property type="entry name" value="MFS general substrate transporter like domains"/>
    <property type="match status" value="1"/>
</dbReference>
<evidence type="ECO:0000256" key="1">
    <source>
        <dbReference type="SAM" id="Phobius"/>
    </source>
</evidence>
<keyword evidence="1 3" id="KW-0812">Transmembrane</keyword>
<sequence length="492" mass="56045">MLLLPVHIAYGALSMFISLLNNVFILFYVTTFTNVFKIDSGSFYIGETIFLIWNSINDPLFGWMSDGSTLSGKKKVHNDVVLMRIRALAFHGPLFAFSFLFFWFSIFPVGLQFSLALCLYDSFLTMVDLNHQALLADLTVKANDRVTLNFFCSVFSAAGSLSVFVAFALWNDKNIGNFQIYCVILSFFVCIGFQICCKSMESHYKSFSKQIFVNSSKLKDQHSSIFAARTYIRQILRHKNFLVFTVMNLVQVFHCHFNSNFFPLFIQYLLGHALTPSGGAMLLGLSFLAPHINNLYFLQLCKRYGVYKVIQTLFIIKLSLASLAYYLGTSNWYFLCFFIVSNRVFTEGTCKLLNIVISDLVDEDFVKFQRKSPVSALIFGTSALLSKPGQTIAPLLGTYLLYLKTGKSIFIPEGTPSETVSKLSYNIENTYNTNESFLTFQDGFFSLIVFIPITVALVQLFAWHFFTLHGQYLQKIKLNRQQFESGYSELNI</sequence>
<accession>A0ABM4CNT8</accession>
<dbReference type="InterPro" id="IPR040035">
    <property type="entry name" value="TMEM180"/>
</dbReference>
<evidence type="ECO:0000313" key="2">
    <source>
        <dbReference type="Proteomes" id="UP001652625"/>
    </source>
</evidence>
<dbReference type="SUPFAM" id="SSF103473">
    <property type="entry name" value="MFS general substrate transporter"/>
    <property type="match status" value="1"/>
</dbReference>
<proteinExistence type="predicted"/>
<reference evidence="3" key="1">
    <citation type="submission" date="2025-08" db="UniProtKB">
        <authorList>
            <consortium name="RefSeq"/>
        </authorList>
    </citation>
    <scope>IDENTIFICATION</scope>
</reference>
<feature type="transmembrane region" description="Helical" evidence="1">
    <location>
        <begin position="241"/>
        <end position="259"/>
    </location>
</feature>
<feature type="transmembrane region" description="Helical" evidence="1">
    <location>
        <begin position="148"/>
        <end position="170"/>
    </location>
</feature>
<feature type="transmembrane region" description="Helical" evidence="1">
    <location>
        <begin position="176"/>
        <end position="197"/>
    </location>
</feature>
<dbReference type="PANTHER" id="PTHR28658">
    <property type="entry name" value="TRANSMEMBRANE PROTEIN 180"/>
    <property type="match status" value="1"/>
</dbReference>
<dbReference type="GeneID" id="100209463"/>
<organism evidence="2 3">
    <name type="scientific">Hydra vulgaris</name>
    <name type="common">Hydra</name>
    <name type="synonym">Hydra attenuata</name>
    <dbReference type="NCBI Taxonomy" id="6087"/>
    <lineage>
        <taxon>Eukaryota</taxon>
        <taxon>Metazoa</taxon>
        <taxon>Cnidaria</taxon>
        <taxon>Hydrozoa</taxon>
        <taxon>Hydroidolina</taxon>
        <taxon>Anthoathecata</taxon>
        <taxon>Aplanulata</taxon>
        <taxon>Hydridae</taxon>
        <taxon>Hydra</taxon>
    </lineage>
</organism>
<dbReference type="RefSeq" id="XP_065663487.1">
    <property type="nucleotide sequence ID" value="XM_065807415.1"/>
</dbReference>
<gene>
    <name evidence="3" type="primary">LOC100209463</name>
</gene>
<feature type="transmembrane region" description="Helical" evidence="1">
    <location>
        <begin position="444"/>
        <end position="466"/>
    </location>
</feature>
<dbReference type="Pfam" id="PF13347">
    <property type="entry name" value="MFS_2"/>
    <property type="match status" value="1"/>
</dbReference>
<protein>
    <submittedName>
        <fullName evidence="3">Transmembrane protein 180</fullName>
    </submittedName>
</protein>